<reference evidence="1 2" key="1">
    <citation type="journal article" date="2014" name="Genome Biol.">
        <title>Transcriptome and methylome profiling reveals relics of genome dominance in the mesopolyploid Brassica oleracea.</title>
        <authorList>
            <person name="Parkin I.A."/>
            <person name="Koh C."/>
            <person name="Tang H."/>
            <person name="Robinson S.J."/>
            <person name="Kagale S."/>
            <person name="Clarke W.E."/>
            <person name="Town C.D."/>
            <person name="Nixon J."/>
            <person name="Krishnakumar V."/>
            <person name="Bidwell S.L."/>
            <person name="Denoeud F."/>
            <person name="Belcram H."/>
            <person name="Links M.G."/>
            <person name="Just J."/>
            <person name="Clarke C."/>
            <person name="Bender T."/>
            <person name="Huebert T."/>
            <person name="Mason A.S."/>
            <person name="Pires J.C."/>
            <person name="Barker G."/>
            <person name="Moore J."/>
            <person name="Walley P.G."/>
            <person name="Manoli S."/>
            <person name="Batley J."/>
            <person name="Edwards D."/>
            <person name="Nelson M.N."/>
            <person name="Wang X."/>
            <person name="Paterson A.H."/>
            <person name="King G."/>
            <person name="Bancroft I."/>
            <person name="Chalhoub B."/>
            <person name="Sharpe A.G."/>
        </authorList>
    </citation>
    <scope>NUCLEOTIDE SEQUENCE</scope>
    <source>
        <strain evidence="1 2">cv. TO1000</strain>
    </source>
</reference>
<organism evidence="1 2">
    <name type="scientific">Brassica oleracea var. oleracea</name>
    <dbReference type="NCBI Taxonomy" id="109376"/>
    <lineage>
        <taxon>Eukaryota</taxon>
        <taxon>Viridiplantae</taxon>
        <taxon>Streptophyta</taxon>
        <taxon>Embryophyta</taxon>
        <taxon>Tracheophyta</taxon>
        <taxon>Spermatophyta</taxon>
        <taxon>Magnoliopsida</taxon>
        <taxon>eudicotyledons</taxon>
        <taxon>Gunneridae</taxon>
        <taxon>Pentapetalae</taxon>
        <taxon>rosids</taxon>
        <taxon>malvids</taxon>
        <taxon>Brassicales</taxon>
        <taxon>Brassicaceae</taxon>
        <taxon>Brassiceae</taxon>
        <taxon>Brassica</taxon>
    </lineage>
</organism>
<evidence type="ECO:0000313" key="2">
    <source>
        <dbReference type="Proteomes" id="UP000032141"/>
    </source>
</evidence>
<evidence type="ECO:0000313" key="1">
    <source>
        <dbReference type="EnsemblPlants" id="Bo2g108680.1"/>
    </source>
</evidence>
<dbReference type="AlphaFoldDB" id="A0A0D3AT00"/>
<sequence>FEVFKRDELLDQKCYQNCNDINSGIILSFDQFLKHSKGFDHFEKSLEIDLKQTDLCARKSFDSFVFKGNGFDLSSYRHALITGDFFTSSFALDDFLIKRLLEQKSLRTKTNFCDLDFCDFVLKPDLLSSETDKTWHFLRSFCDNCVVLSFDDILVYNSFFDKRLEHLIDVSQTELTLLCSDIEKDMHVLKMTSIVACLDKILVCNVYFDEHLEMLKCVLLVLGKEILIFELNKYLSCTYDPDLLVSVLSIQEKQVQPQKSESIDCSQQPEIWRCIVVQTDRAQQGFIEAWNHMKSFTEEEVMNFPNHRSFSSSICEYQISKGDSGPRKKRPEPKPIIGFKMDLSAFQKDPNQEKWPRNYEFMISQLEPKAKQLSSLGQETKGNSKTSNFIFADESVECPSRNQVTIDVSMELECFLSCFHFYELKENPKEAAKCSPHGKQLELAILNEPKMIPQPTSCPNQKHCKDHGLIVSFHHENVLNPRISKQKYIFNWLKNVLLKPFHELFSMSCALKEIWCRKKHEPKLLRPMNQFDFFHDKKLSDLALSHSFPNSFTPWFNFQIDKPIFGNQFTCLMLDHVLDDYPNGLDPDFDVLRIEKPFDYFFHRFDVVSLVVLNEQDKHDQFPRRASTGERLRTCVRGTWNRTYLREMSSNVQESFCPNFSFTEFSMNFKSFISDLFPFDIGTMDLRTNPFEEGGNEVPQSMDQYMEPAQHGVQDVLNISTEVHVFLRTGQTNRAVYWTVPLTSEKELWLEPWPDDQSDRTGACLSRPTSHFKTYGRARIHFG</sequence>
<dbReference type="OMA" id="EKDHPRL"/>
<accession>A0A0D3AT00</accession>
<reference evidence="1" key="2">
    <citation type="submission" date="2015-03" db="UniProtKB">
        <authorList>
            <consortium name="EnsemblPlants"/>
        </authorList>
    </citation>
    <scope>IDENTIFICATION</scope>
</reference>
<name>A0A0D3AT00_BRAOL</name>
<dbReference type="HOGENOM" id="CLU_422981_0_0_1"/>
<proteinExistence type="predicted"/>
<dbReference type="Proteomes" id="UP000032141">
    <property type="component" value="Chromosome C2"/>
</dbReference>
<dbReference type="EnsemblPlants" id="Bo2g108680.1">
    <property type="protein sequence ID" value="Bo2g108680.1"/>
    <property type="gene ID" value="Bo2g108680"/>
</dbReference>
<dbReference type="STRING" id="109376.A0A0D3AT00"/>
<protein>
    <submittedName>
        <fullName evidence="1">Uncharacterized protein</fullName>
    </submittedName>
</protein>
<dbReference type="Gramene" id="Bo2g108680.1">
    <property type="protein sequence ID" value="Bo2g108680.1"/>
    <property type="gene ID" value="Bo2g108680"/>
</dbReference>
<keyword evidence="2" id="KW-1185">Reference proteome</keyword>